<reference evidence="1" key="1">
    <citation type="journal article" date="2014" name="Front. Microbiol.">
        <title>High frequency of phylogenetically diverse reductive dehalogenase-homologous genes in deep subseafloor sedimentary metagenomes.</title>
        <authorList>
            <person name="Kawai M."/>
            <person name="Futagami T."/>
            <person name="Toyoda A."/>
            <person name="Takaki Y."/>
            <person name="Nishi S."/>
            <person name="Hori S."/>
            <person name="Arai W."/>
            <person name="Tsubouchi T."/>
            <person name="Morono Y."/>
            <person name="Uchiyama I."/>
            <person name="Ito T."/>
            <person name="Fujiyama A."/>
            <person name="Inagaki F."/>
            <person name="Takami H."/>
        </authorList>
    </citation>
    <scope>NUCLEOTIDE SEQUENCE</scope>
    <source>
        <strain evidence="1">Expedition CK06-06</strain>
    </source>
</reference>
<name>X1PWM8_9ZZZZ</name>
<organism evidence="1">
    <name type="scientific">marine sediment metagenome</name>
    <dbReference type="NCBI Taxonomy" id="412755"/>
    <lineage>
        <taxon>unclassified sequences</taxon>
        <taxon>metagenomes</taxon>
        <taxon>ecological metagenomes</taxon>
    </lineage>
</organism>
<accession>X1PWM8</accession>
<sequence>MTNYIGRTEKWTHFGYAPKQEAAPPYLAKARHFRAPAGLVMELSGVNISAQVKEDKCHGIIQIYQGHKPLSKWGLYPHIEDQDVIFRHEDTQAIETAPQTYDLYKYELKQFTVMYRSTDTVDEYRPCIIIYYRLKKFQDTHDMLEYAVKQPKLKKSKALGQKELYTR</sequence>
<gene>
    <name evidence="1" type="ORF">S12H4_00930</name>
</gene>
<protein>
    <submittedName>
        <fullName evidence="1">Uncharacterized protein</fullName>
    </submittedName>
</protein>
<proteinExistence type="predicted"/>
<dbReference type="AlphaFoldDB" id="X1PWM8"/>
<comment type="caution">
    <text evidence="1">The sequence shown here is derived from an EMBL/GenBank/DDBJ whole genome shotgun (WGS) entry which is preliminary data.</text>
</comment>
<dbReference type="EMBL" id="BARW01000154">
    <property type="protein sequence ID" value="GAI60313.1"/>
    <property type="molecule type" value="Genomic_DNA"/>
</dbReference>
<evidence type="ECO:0000313" key="1">
    <source>
        <dbReference type="EMBL" id="GAI60313.1"/>
    </source>
</evidence>